<dbReference type="EMBL" id="SMDX01000001">
    <property type="protein sequence ID" value="NMI20747.1"/>
    <property type="molecule type" value="Genomic_DNA"/>
</dbReference>
<evidence type="ECO:0008006" key="6">
    <source>
        <dbReference type="Google" id="ProtNLM"/>
    </source>
</evidence>
<feature type="region of interest" description="Disordered" evidence="1">
    <location>
        <begin position="798"/>
        <end position="821"/>
    </location>
</feature>
<reference evidence="4" key="3">
    <citation type="journal article" date="2020" name="Syst. Appl. Microbiol.">
        <title>Clarifying the taxonomy of the causal agent of bacterial leaf spot of lettuce through a polyphasic approach reveals that Xanthomonas cynarae Trebaol et al. 2000 emend. Timilsina et al. 2019 is a later heterotypic synonym of Xanthomonas hortorum Vauterin et al. 1995.</title>
        <authorList>
            <person name="Moriniere L."/>
            <person name="Burlet A."/>
            <person name="Rosenthal E.R."/>
            <person name="Nesme X."/>
            <person name="Portier P."/>
            <person name="Bull C.T."/>
            <person name="Lavire C."/>
            <person name="Fischer-Le Saux M."/>
            <person name="Bertolla F."/>
        </authorList>
    </citation>
    <scope>NUCLEOTIDE SEQUENCE</scope>
    <source>
        <strain evidence="4">CFBP2533</strain>
    </source>
</reference>
<organism evidence="3">
    <name type="scientific">Xanthomonas hortorum pv. pelargonii</name>
    <dbReference type="NCBI Taxonomy" id="453602"/>
    <lineage>
        <taxon>Bacteria</taxon>
        <taxon>Pseudomonadati</taxon>
        <taxon>Pseudomonadota</taxon>
        <taxon>Gammaproteobacteria</taxon>
        <taxon>Lysobacterales</taxon>
        <taxon>Lysobacteraceae</taxon>
        <taxon>Xanthomonas</taxon>
    </lineage>
</organism>
<dbReference type="EMBL" id="LR828261">
    <property type="protein sequence ID" value="CAD0352276.1"/>
    <property type="molecule type" value="Genomic_DNA"/>
</dbReference>
<reference evidence="5" key="2">
    <citation type="journal article" date="2020" name="Syst. Appl. Microbiol.">
        <title>Clarifying the taxonomy of the causal agent of bacterial leaf spot of lettuce through a polyphasic approach reveals that Xanthomonas cynarae Trebaol et al. 2000 emend. Timilsina et al. 2019 is a later heterotypic synonym of Xanthomonas hortorum Vauterin et al. 1995.</title>
        <authorList>
            <person name="Moriniere L."/>
            <person name="Burlet A."/>
            <person name="Rosenthal E.R."/>
            <person name="Nesme X."/>
            <person name="Portier P."/>
            <person name="Bull C.T."/>
            <person name="Lavire C."/>
            <person name="Fischer-Le Saux M."/>
            <person name="Bertolla F."/>
        </authorList>
    </citation>
    <scope>NUCLEOTIDE SEQUENCE [LARGE SCALE GENOMIC DNA]</scope>
    <source>
        <strain evidence="5">CFBP2533</strain>
    </source>
</reference>
<evidence type="ECO:0000313" key="4">
    <source>
        <dbReference type="EMBL" id="NMI20747.1"/>
    </source>
</evidence>
<sequence>MGVKTSVVSLFLASTLWLSSSDGHASARPGSPLETRTPASNSKTTAIGPASAAYPGPTEVPAGTAMTFWASQPVDRNETVVVSGGNIGPSATVRLTRLDDGAVGSPLEATDSTNNGWSSVTPTQATEQSLKFQLPDSARGVYAYQIVTGSGAGATTLVNAPDIWFVQGNVGGGASPRGRLNVFGTALGSMSASSQPVRLALVQNGAVQRIVIADESNPKEGMYAQSFAIPADMPEGDYELYLHNGSGGPSAWSRYQNFGVGADRTAPRRTITTVSIAYPTNWPNIQCRVAPAIGNGAPDDASFSAAFACAANGGVVSIPAGRYTLSQQYAQGFNQTIPNHVVIAGAGKDATVLSFPTANNTTLFKGNGVYYTPPRQPKCGQPISWAANLFGVRDLAVEAPMMREGFGIVFEHMSLLDLRSVPFVRDVRLTLGKQTDRTASGPLTTGIQASTISNLQISGNDITASKPITMDKHVYGATVQNNTLRWHELALTFNHDVQNALITHNRHLSAGAPYHQTPSELGFAAPSRDVYYADNASQYPQDAQQTWQLTMDEGIGNYLGKVAASSGTTLTLANNAKDVPYLCDPDGNSVMIVSGKGAGQMRYLMGNTSPLGNRVNLDRAWDIPPDQSSIVTIVTTNGRMLFVNNDHGGAGPITNFFPSADVIHAYNRLHRFGAGIVQPTGFYTDANSLLAGWHSQMLNNEITADAVANPSSIGGQTAVFNLQGSNLMISEGKRENAWYTDAVTSTGIIRNNRFAAGATGSVGLWDRVKNSLVENNTTPEVRIQNGNVKDALVRGNRTASGQPAPVIMNEPRPENGNLIVP</sequence>
<dbReference type="AlphaFoldDB" id="A0A6V7EMD4"/>
<dbReference type="InterPro" id="IPR011050">
    <property type="entry name" value="Pectin_lyase_fold/virulence"/>
</dbReference>
<feature type="chain" id="PRO_5042750869" description="Pectate lyase superfamily protein domain-containing protein" evidence="2">
    <location>
        <begin position="26"/>
        <end position="821"/>
    </location>
</feature>
<evidence type="ECO:0000313" key="5">
    <source>
        <dbReference type="Proteomes" id="UP000548771"/>
    </source>
</evidence>
<gene>
    <name evidence="3" type="ORF">CFBP2533_37470</name>
    <name evidence="4" type="ORF">E1J24_02290</name>
</gene>
<accession>A0A6V7EMD4</accession>
<name>A0A6V7EMD4_9XANT</name>
<evidence type="ECO:0000256" key="2">
    <source>
        <dbReference type="SAM" id="SignalP"/>
    </source>
</evidence>
<dbReference type="EMBL" id="LR828261">
    <property type="protein sequence ID" value="CAD0352270.1"/>
    <property type="molecule type" value="Genomic_DNA"/>
</dbReference>
<feature type="region of interest" description="Disordered" evidence="1">
    <location>
        <begin position="21"/>
        <end position="58"/>
    </location>
</feature>
<evidence type="ECO:0000313" key="3">
    <source>
        <dbReference type="EMBL" id="CAD0352270.1"/>
    </source>
</evidence>
<evidence type="ECO:0000256" key="1">
    <source>
        <dbReference type="SAM" id="MobiDB-lite"/>
    </source>
</evidence>
<dbReference type="Proteomes" id="UP000548771">
    <property type="component" value="Unassembled WGS sequence"/>
</dbReference>
<feature type="signal peptide" evidence="2">
    <location>
        <begin position="1"/>
        <end position="25"/>
    </location>
</feature>
<dbReference type="SUPFAM" id="SSF51126">
    <property type="entry name" value="Pectin lyase-like"/>
    <property type="match status" value="1"/>
</dbReference>
<reference evidence="3" key="4">
    <citation type="submission" date="2020-07" db="EMBL/GenBank/DDBJ databases">
        <authorList>
            <person name="Pothier F. J."/>
        </authorList>
    </citation>
    <scope>NUCLEOTIDE SEQUENCE</scope>
    <source>
        <strain evidence="3">CFBP 2533</strain>
    </source>
</reference>
<proteinExistence type="predicted"/>
<dbReference type="RefSeq" id="WP_168957190.1">
    <property type="nucleotide sequence ID" value="NZ_CP103838.1"/>
</dbReference>
<dbReference type="Gene3D" id="2.160.20.10">
    <property type="entry name" value="Single-stranded right-handed beta-helix, Pectin lyase-like"/>
    <property type="match status" value="1"/>
</dbReference>
<protein>
    <recommendedName>
        <fullName evidence="6">Pectate lyase superfamily protein domain-containing protein</fullName>
    </recommendedName>
</protein>
<reference evidence="4" key="1">
    <citation type="submission" date="2019-03" db="EMBL/GenBank/DDBJ databases">
        <authorList>
            <person name="Moriniere L."/>
            <person name="Burlet A."/>
            <person name="Rosenthal E."/>
            <person name="Portier P."/>
            <person name="Lavire C."/>
            <person name="Nesme X."/>
            <person name="Bull C.T."/>
            <person name="Le Saux M."/>
            <person name="Bertolla F."/>
        </authorList>
    </citation>
    <scope>NUCLEOTIDE SEQUENCE</scope>
    <source>
        <strain evidence="4">CFBP2533</strain>
    </source>
</reference>
<keyword evidence="2" id="KW-0732">Signal</keyword>
<dbReference type="InterPro" id="IPR012334">
    <property type="entry name" value="Pectin_lyas_fold"/>
</dbReference>